<dbReference type="CDD" id="cd03225">
    <property type="entry name" value="ABC_cobalt_CbiO_domain1"/>
    <property type="match status" value="2"/>
</dbReference>
<feature type="region of interest" description="Disordered" evidence="11">
    <location>
        <begin position="320"/>
        <end position="353"/>
    </location>
</feature>
<evidence type="ECO:0000259" key="12">
    <source>
        <dbReference type="PROSITE" id="PS50893"/>
    </source>
</evidence>
<keyword evidence="3" id="KW-0813">Transport</keyword>
<sequence>MEILQAEQVSFRYPEEDRDSLHELSFTIEEGEFVVLCGPSGGGKTTLLRHLKRELAPVGTFSGHLTYKGELLSELPAAVAAGEIGMVFQNPDAQIVMDTVWHELAFSMENLGIPPAVMRTRLAEICALFGLEPLLYKSVHELSGGQKQMLNLASVLLLQPKVLLLDEPTSQLDPVAAREFIMALQRLNEEMSVTVIISEHRLEEVLPLADRVLMLEGGRLLADASPRAFVQQAGSASLASRQAYLPAASRLYLALSTEARTAAPENIPLTVREGKRWLLHSKAAGASVVTEAGVCATVIRNNPAANPGAGLPATVSREESAAASGTAAPGKAVAEPAAYPPNPFSQARKDESPVKLPASSAETLLSCREVTFRYDKEGQEVLRKLTLALKRGELLAVMGGNGAGKSTLLHVLGGLMKPQRGRAELSKGITTGLLAQNPLLYFSYDTVIEELQHMAQYAGLSTEEAGREIDALLEVFQLRGVLKSHPHDLSGGQQQQTALAMMMLLKPEVLLLDEPTKGLDPAAKDRLAALLQQLRGQGASILIVTHDVEFAAKHASRCALLFDGSITAEGTPAEFFSSNYFYTTAVNRMVRDILPQALTMEDVIRTWSGSAHRS</sequence>
<feature type="domain" description="ABC transporter" evidence="12">
    <location>
        <begin position="365"/>
        <end position="588"/>
    </location>
</feature>
<dbReference type="InterPro" id="IPR003593">
    <property type="entry name" value="AAA+_ATPase"/>
</dbReference>
<keyword evidence="6" id="KW-0547">Nucleotide-binding</keyword>
<dbReference type="AlphaFoldDB" id="A0A089L4Q7"/>
<dbReference type="Gene3D" id="3.40.50.300">
    <property type="entry name" value="P-loop containing nucleotide triphosphate hydrolases"/>
    <property type="match status" value="2"/>
</dbReference>
<evidence type="ECO:0000256" key="2">
    <source>
        <dbReference type="ARBA" id="ARBA00005417"/>
    </source>
</evidence>
<evidence type="ECO:0000256" key="1">
    <source>
        <dbReference type="ARBA" id="ARBA00004202"/>
    </source>
</evidence>
<keyword evidence="4" id="KW-1003">Cell membrane</keyword>
<keyword evidence="5" id="KW-0677">Repeat</keyword>
<evidence type="ECO:0000256" key="10">
    <source>
        <dbReference type="ARBA" id="ARBA00025157"/>
    </source>
</evidence>
<dbReference type="Pfam" id="PF00005">
    <property type="entry name" value="ABC_tran"/>
    <property type="match status" value="2"/>
</dbReference>
<dbReference type="InterPro" id="IPR003439">
    <property type="entry name" value="ABC_transporter-like_ATP-bd"/>
</dbReference>
<proteinExistence type="inferred from homology"/>
<reference evidence="13" key="1">
    <citation type="submission" date="2014-08" db="EMBL/GenBank/DDBJ databases">
        <title>Comparative genomics of the Paenibacillus odorifer group.</title>
        <authorList>
            <person name="den Bakker H.C."/>
            <person name="Tsai Y.-C.Y.-C."/>
            <person name="Martin N."/>
            <person name="Korlach J."/>
            <person name="Wiedmann M."/>
        </authorList>
    </citation>
    <scope>NUCLEOTIDE SEQUENCE [LARGE SCALE GENOMIC DNA]</scope>
    <source>
        <strain evidence="13">DSM 13188</strain>
    </source>
</reference>
<comment type="similarity">
    <text evidence="2">Belongs to the ABC transporter superfamily.</text>
</comment>
<evidence type="ECO:0000256" key="8">
    <source>
        <dbReference type="ARBA" id="ARBA00022967"/>
    </source>
</evidence>
<dbReference type="PANTHER" id="PTHR43553">
    <property type="entry name" value="HEAVY METAL TRANSPORTER"/>
    <property type="match status" value="1"/>
</dbReference>
<evidence type="ECO:0000256" key="3">
    <source>
        <dbReference type="ARBA" id="ARBA00022448"/>
    </source>
</evidence>
<dbReference type="EMBL" id="CP009285">
    <property type="protein sequence ID" value="AIQ56406.1"/>
    <property type="molecule type" value="Genomic_DNA"/>
</dbReference>
<comment type="function">
    <text evidence="10">Probably part of an ABC transporter complex. Responsible for energy coupling to the transport system.</text>
</comment>
<dbReference type="PROSITE" id="PS50893">
    <property type="entry name" value="ABC_TRANSPORTER_2"/>
    <property type="match status" value="2"/>
</dbReference>
<dbReference type="KEGG" id="pbd:PBOR_05265"/>
<dbReference type="InterPro" id="IPR017871">
    <property type="entry name" value="ABC_transporter-like_CS"/>
</dbReference>
<name>A0A089L4Q7_PAEBO</name>
<dbReference type="PANTHER" id="PTHR43553:SF23">
    <property type="entry name" value="ABC TRANSPORTER ATP-BINDING COMPONENT"/>
    <property type="match status" value="1"/>
</dbReference>
<feature type="domain" description="ABC transporter" evidence="12">
    <location>
        <begin position="4"/>
        <end position="242"/>
    </location>
</feature>
<gene>
    <name evidence="13" type="ORF">PBOR_05265</name>
</gene>
<keyword evidence="14" id="KW-1185">Reference proteome</keyword>
<dbReference type="InterPro" id="IPR050095">
    <property type="entry name" value="ECF_ABC_transporter_ATP-bd"/>
</dbReference>
<comment type="subcellular location">
    <subcellularLocation>
        <location evidence="1">Cell membrane</location>
        <topology evidence="1">Peripheral membrane protein</topology>
    </subcellularLocation>
</comment>
<evidence type="ECO:0000313" key="14">
    <source>
        <dbReference type="Proteomes" id="UP000029518"/>
    </source>
</evidence>
<dbReference type="GO" id="GO:0005524">
    <property type="term" value="F:ATP binding"/>
    <property type="evidence" value="ECO:0007669"/>
    <property type="project" value="UniProtKB-KW"/>
</dbReference>
<keyword evidence="9" id="KW-0472">Membrane</keyword>
<protein>
    <recommendedName>
        <fullName evidence="12">ABC transporter domain-containing protein</fullName>
    </recommendedName>
</protein>
<dbReference type="InterPro" id="IPR027417">
    <property type="entry name" value="P-loop_NTPase"/>
</dbReference>
<dbReference type="SMART" id="SM00382">
    <property type="entry name" value="AAA"/>
    <property type="match status" value="2"/>
</dbReference>
<evidence type="ECO:0000256" key="4">
    <source>
        <dbReference type="ARBA" id="ARBA00022475"/>
    </source>
</evidence>
<dbReference type="GO" id="GO:0016887">
    <property type="term" value="F:ATP hydrolysis activity"/>
    <property type="evidence" value="ECO:0007669"/>
    <property type="project" value="InterPro"/>
</dbReference>
<evidence type="ECO:0000256" key="9">
    <source>
        <dbReference type="ARBA" id="ARBA00023136"/>
    </source>
</evidence>
<evidence type="ECO:0000256" key="7">
    <source>
        <dbReference type="ARBA" id="ARBA00022840"/>
    </source>
</evidence>
<dbReference type="HOGENOM" id="CLU_000604_86_7_9"/>
<dbReference type="Proteomes" id="UP000029518">
    <property type="component" value="Chromosome"/>
</dbReference>
<evidence type="ECO:0000256" key="5">
    <source>
        <dbReference type="ARBA" id="ARBA00022737"/>
    </source>
</evidence>
<evidence type="ECO:0000313" key="13">
    <source>
        <dbReference type="EMBL" id="AIQ56406.1"/>
    </source>
</evidence>
<feature type="compositionally biased region" description="Low complexity" evidence="11">
    <location>
        <begin position="321"/>
        <end position="337"/>
    </location>
</feature>
<dbReference type="GO" id="GO:0042626">
    <property type="term" value="F:ATPase-coupled transmembrane transporter activity"/>
    <property type="evidence" value="ECO:0007669"/>
    <property type="project" value="TreeGrafter"/>
</dbReference>
<evidence type="ECO:0000256" key="6">
    <source>
        <dbReference type="ARBA" id="ARBA00022741"/>
    </source>
</evidence>
<organism evidence="13 14">
    <name type="scientific">Paenibacillus borealis</name>
    <dbReference type="NCBI Taxonomy" id="160799"/>
    <lineage>
        <taxon>Bacteria</taxon>
        <taxon>Bacillati</taxon>
        <taxon>Bacillota</taxon>
        <taxon>Bacilli</taxon>
        <taxon>Bacillales</taxon>
        <taxon>Paenibacillaceae</taxon>
        <taxon>Paenibacillus</taxon>
    </lineage>
</organism>
<dbReference type="RefSeq" id="WP_042210747.1">
    <property type="nucleotide sequence ID" value="NZ_CP009285.1"/>
</dbReference>
<accession>A0A089L4Q7</accession>
<dbReference type="InterPro" id="IPR015856">
    <property type="entry name" value="ABC_transpr_CbiO/EcfA_su"/>
</dbReference>
<keyword evidence="8" id="KW-1278">Translocase</keyword>
<dbReference type="GO" id="GO:0043190">
    <property type="term" value="C:ATP-binding cassette (ABC) transporter complex"/>
    <property type="evidence" value="ECO:0007669"/>
    <property type="project" value="TreeGrafter"/>
</dbReference>
<evidence type="ECO:0000256" key="11">
    <source>
        <dbReference type="SAM" id="MobiDB-lite"/>
    </source>
</evidence>
<dbReference type="PROSITE" id="PS00211">
    <property type="entry name" value="ABC_TRANSPORTER_1"/>
    <property type="match status" value="1"/>
</dbReference>
<keyword evidence="7" id="KW-0067">ATP-binding</keyword>
<dbReference type="SUPFAM" id="SSF52540">
    <property type="entry name" value="P-loop containing nucleoside triphosphate hydrolases"/>
    <property type="match status" value="2"/>
</dbReference>